<organism evidence="1 2">
    <name type="scientific">Neomoorella thermoacetica</name>
    <name type="common">Clostridium thermoaceticum</name>
    <dbReference type="NCBI Taxonomy" id="1525"/>
    <lineage>
        <taxon>Bacteria</taxon>
        <taxon>Bacillati</taxon>
        <taxon>Bacillota</taxon>
        <taxon>Clostridia</taxon>
        <taxon>Neomoorellales</taxon>
        <taxon>Neomoorellaceae</taxon>
        <taxon>Neomoorella</taxon>
    </lineage>
</organism>
<evidence type="ECO:0000313" key="1">
    <source>
        <dbReference type="EMBL" id="OIQ61615.1"/>
    </source>
</evidence>
<proteinExistence type="predicted"/>
<sequence>MVEVDLDQVDEAEVVYFQVPPRMKGVNLQARAGEIVGLAGMQGQGQAEFLRAVYGMLLYNLLRSKSPLW</sequence>
<comment type="caution">
    <text evidence="1">The sequence shown here is derived from an EMBL/GenBank/DDBJ whole genome shotgun (WGS) entry which is preliminary data.</text>
</comment>
<name>A0A1J5P132_NEOTH</name>
<reference evidence="1 2" key="1">
    <citation type="submission" date="2016-08" db="EMBL/GenBank/DDBJ databases">
        <title>Genome-based comparison of Moorella thermoacetic strains.</title>
        <authorList>
            <person name="Poehlein A."/>
            <person name="Bengelsdorf F.R."/>
            <person name="Esser C."/>
            <person name="Duerre P."/>
            <person name="Daniel R."/>
        </authorList>
    </citation>
    <scope>NUCLEOTIDE SEQUENCE [LARGE SCALE GENOMIC DNA]</scope>
    <source>
        <strain evidence="1 2">DSM 21394</strain>
    </source>
</reference>
<accession>A0A1J5P132</accession>
<dbReference type="InterPro" id="IPR027417">
    <property type="entry name" value="P-loop_NTPase"/>
</dbReference>
<protein>
    <submittedName>
        <fullName evidence="1">Uncharacterized protein</fullName>
    </submittedName>
</protein>
<dbReference type="AlphaFoldDB" id="A0A1J5P132"/>
<gene>
    <name evidence="1" type="ORF">MOTE_01870</name>
</gene>
<dbReference type="EMBL" id="MDDC01000001">
    <property type="protein sequence ID" value="OIQ61615.1"/>
    <property type="molecule type" value="Genomic_DNA"/>
</dbReference>
<dbReference type="SUPFAM" id="SSF52540">
    <property type="entry name" value="P-loop containing nucleoside triphosphate hydrolases"/>
    <property type="match status" value="1"/>
</dbReference>
<evidence type="ECO:0000313" key="2">
    <source>
        <dbReference type="Proteomes" id="UP000182811"/>
    </source>
</evidence>
<dbReference type="Proteomes" id="UP000182811">
    <property type="component" value="Unassembled WGS sequence"/>
</dbReference>